<comment type="similarity">
    <text evidence="1 4">Belongs to the UDP-glycosyltransferase family.</text>
</comment>
<evidence type="ECO:0000313" key="7">
    <source>
        <dbReference type="Proteomes" id="UP000801492"/>
    </source>
</evidence>
<comment type="caution">
    <text evidence="6">The sequence shown here is derived from an EMBL/GenBank/DDBJ whole genome shotgun (WGS) entry which is preliminary data.</text>
</comment>
<dbReference type="InterPro" id="IPR035595">
    <property type="entry name" value="UDP_glycos_trans_CS"/>
</dbReference>
<comment type="subcellular location">
    <subcellularLocation>
        <location evidence="5">Membrane</location>
        <topology evidence="5">Single-pass membrane protein</topology>
    </subcellularLocation>
</comment>
<evidence type="ECO:0000256" key="2">
    <source>
        <dbReference type="ARBA" id="ARBA00022676"/>
    </source>
</evidence>
<dbReference type="InterPro" id="IPR002213">
    <property type="entry name" value="UDP_glucos_trans"/>
</dbReference>
<dbReference type="Pfam" id="PF00201">
    <property type="entry name" value="UDPGT"/>
    <property type="match status" value="1"/>
</dbReference>
<dbReference type="PROSITE" id="PS00375">
    <property type="entry name" value="UDPGT"/>
    <property type="match status" value="1"/>
</dbReference>
<dbReference type="PANTHER" id="PTHR48043">
    <property type="entry name" value="EG:EG0003.4 PROTEIN-RELATED"/>
    <property type="match status" value="1"/>
</dbReference>
<protein>
    <recommendedName>
        <fullName evidence="5">UDP-glucuronosyltransferase</fullName>
        <ecNumber evidence="5">2.4.1.17</ecNumber>
    </recommendedName>
</protein>
<keyword evidence="5" id="KW-0732">Signal</keyword>
<keyword evidence="2 4" id="KW-0328">Glycosyltransferase</keyword>
<proteinExistence type="inferred from homology"/>
<reference evidence="6" key="1">
    <citation type="submission" date="2019-08" db="EMBL/GenBank/DDBJ databases">
        <title>The genome of the North American firefly Photinus pyralis.</title>
        <authorList>
            <consortium name="Photinus pyralis genome working group"/>
            <person name="Fallon T.R."/>
            <person name="Sander Lower S.E."/>
            <person name="Weng J.-K."/>
        </authorList>
    </citation>
    <scope>NUCLEOTIDE SEQUENCE</scope>
    <source>
        <strain evidence="6">TRF0915ILg1</strain>
        <tissue evidence="6">Whole body</tissue>
    </source>
</reference>
<dbReference type="EMBL" id="VTPC01090407">
    <property type="protein sequence ID" value="KAF2883475.1"/>
    <property type="molecule type" value="Genomic_DNA"/>
</dbReference>
<evidence type="ECO:0000256" key="1">
    <source>
        <dbReference type="ARBA" id="ARBA00009995"/>
    </source>
</evidence>
<evidence type="ECO:0000256" key="4">
    <source>
        <dbReference type="RuleBase" id="RU003718"/>
    </source>
</evidence>
<evidence type="ECO:0000313" key="6">
    <source>
        <dbReference type="EMBL" id="KAF2883475.1"/>
    </source>
</evidence>
<dbReference type="AlphaFoldDB" id="A0A8K0C9L7"/>
<dbReference type="EC" id="2.4.1.17" evidence="5"/>
<feature type="chain" id="PRO_5035490095" description="UDP-glucuronosyltransferase" evidence="5">
    <location>
        <begin position="23"/>
        <end position="529"/>
    </location>
</feature>
<dbReference type="InterPro" id="IPR050271">
    <property type="entry name" value="UDP-glycosyltransferase"/>
</dbReference>
<keyword evidence="7" id="KW-1185">Reference proteome</keyword>
<dbReference type="Gene3D" id="3.40.50.2000">
    <property type="entry name" value="Glycogen Phosphorylase B"/>
    <property type="match status" value="2"/>
</dbReference>
<organism evidence="6 7">
    <name type="scientific">Ignelater luminosus</name>
    <name type="common">Cucubano</name>
    <name type="synonym">Pyrophorus luminosus</name>
    <dbReference type="NCBI Taxonomy" id="2038154"/>
    <lineage>
        <taxon>Eukaryota</taxon>
        <taxon>Metazoa</taxon>
        <taxon>Ecdysozoa</taxon>
        <taxon>Arthropoda</taxon>
        <taxon>Hexapoda</taxon>
        <taxon>Insecta</taxon>
        <taxon>Pterygota</taxon>
        <taxon>Neoptera</taxon>
        <taxon>Endopterygota</taxon>
        <taxon>Coleoptera</taxon>
        <taxon>Polyphaga</taxon>
        <taxon>Elateriformia</taxon>
        <taxon>Elateroidea</taxon>
        <taxon>Elateridae</taxon>
        <taxon>Agrypninae</taxon>
        <taxon>Pyrophorini</taxon>
        <taxon>Ignelater</taxon>
    </lineage>
</organism>
<feature type="signal peptide" evidence="5">
    <location>
        <begin position="1"/>
        <end position="22"/>
    </location>
</feature>
<comment type="catalytic activity">
    <reaction evidence="5">
        <text>glucuronate acceptor + UDP-alpha-D-glucuronate = acceptor beta-D-glucuronoside + UDP + H(+)</text>
        <dbReference type="Rhea" id="RHEA:21032"/>
        <dbReference type="ChEBI" id="CHEBI:15378"/>
        <dbReference type="ChEBI" id="CHEBI:58052"/>
        <dbReference type="ChEBI" id="CHEBI:58223"/>
        <dbReference type="ChEBI" id="CHEBI:132367"/>
        <dbReference type="ChEBI" id="CHEBI:132368"/>
        <dbReference type="EC" id="2.4.1.17"/>
    </reaction>
</comment>
<name>A0A8K0C9L7_IGNLU</name>
<dbReference type="FunFam" id="3.40.50.2000:FF:000050">
    <property type="entry name" value="UDP-glucuronosyltransferase"/>
    <property type="match status" value="1"/>
</dbReference>
<evidence type="ECO:0000256" key="5">
    <source>
        <dbReference type="RuleBase" id="RU362059"/>
    </source>
</evidence>
<evidence type="ECO:0000256" key="3">
    <source>
        <dbReference type="ARBA" id="ARBA00022679"/>
    </source>
</evidence>
<dbReference type="SUPFAM" id="SSF53756">
    <property type="entry name" value="UDP-Glycosyltransferase/glycogen phosphorylase"/>
    <property type="match status" value="1"/>
</dbReference>
<sequence>MSLKVIFLNLLIVFTFLNKSDSARILAIVPTPSYSHQTAFRHIWKELSQRGHQVTLLTTDPINDKRLTNLTEIDLHFTYGLLNEKYNVTNLIEAAKDDNLKFIRMYQSMSVHVLQEELLHPQVQELIKNEDNQQFDLVLAELFHPTMYAFAELYKCPLIGISSMETFTTVYHSLGNPSHPILQPDVALPFVTPLNFKERLLSTLYTAFMKIYLRFVTIPQETKLIRKYFGEHYPTSMEMRNRMSLLFVNTDHIFNVIRPLIPSVIQIGGGSHIDFSTALPQNLQDLLDGEAGGAIYFSLGTNVRSANVNKKTINIILKAFAEIPYRVLWKFDNVHLPNKTENVMVAKWFPQQAILRHPNVKLFITQGGWQSIEESIYSHTPMLGLPFFGDQPTNVKKLVQKGIALSLDHETMTKETFKAAILGMIENPKYRNNIKELAELVQDQPMTGLEKAIWWIEYTIRHKGAKHLRSPAMDLPLYQYYLLDVIELTFFTYPDILRTSFKREVSTRGKAITNQQNQSKACLSIHLVQ</sequence>
<dbReference type="GO" id="GO:0015020">
    <property type="term" value="F:glucuronosyltransferase activity"/>
    <property type="evidence" value="ECO:0007669"/>
    <property type="project" value="UniProtKB-EC"/>
</dbReference>
<dbReference type="OrthoDB" id="5835829at2759"/>
<dbReference type="CDD" id="cd03784">
    <property type="entry name" value="GT1_Gtf-like"/>
    <property type="match status" value="1"/>
</dbReference>
<dbReference type="GO" id="GO:0016020">
    <property type="term" value="C:membrane"/>
    <property type="evidence" value="ECO:0007669"/>
    <property type="project" value="UniProtKB-SubCell"/>
</dbReference>
<accession>A0A8K0C9L7</accession>
<dbReference type="Proteomes" id="UP000801492">
    <property type="component" value="Unassembled WGS sequence"/>
</dbReference>
<gene>
    <name evidence="6" type="ORF">ILUMI_22717</name>
</gene>
<keyword evidence="3 4" id="KW-0808">Transferase</keyword>
<dbReference type="PANTHER" id="PTHR48043:SF159">
    <property type="entry name" value="EG:EG0003.4 PROTEIN-RELATED"/>
    <property type="match status" value="1"/>
</dbReference>